<keyword evidence="1" id="KW-1133">Transmembrane helix</keyword>
<keyword evidence="3" id="KW-1185">Reference proteome</keyword>
<evidence type="ECO:0000313" key="2">
    <source>
        <dbReference type="EMBL" id="MFH8544214.1"/>
    </source>
</evidence>
<comment type="caution">
    <text evidence="2">The sequence shown here is derived from an EMBL/GenBank/DDBJ whole genome shotgun (WGS) entry which is preliminary data.</text>
</comment>
<sequence length="42" mass="4832">MMRLALYLPGAGALPQWLQITVAVVVIGSMATRIWLFFRRRK</sequence>
<feature type="transmembrane region" description="Helical" evidence="1">
    <location>
        <begin position="20"/>
        <end position="38"/>
    </location>
</feature>
<reference evidence="2 3" key="1">
    <citation type="submission" date="2024-10" db="EMBL/GenBank/DDBJ databases">
        <title>The Natural Products Discovery Center: Release of the First 8490 Sequenced Strains for Exploring Actinobacteria Biosynthetic Diversity.</title>
        <authorList>
            <person name="Kalkreuter E."/>
            <person name="Kautsar S.A."/>
            <person name="Yang D."/>
            <person name="Bader C.D."/>
            <person name="Teijaro C.N."/>
            <person name="Fluegel L."/>
            <person name="Davis C.M."/>
            <person name="Simpson J.R."/>
            <person name="Lauterbach L."/>
            <person name="Steele A.D."/>
            <person name="Gui C."/>
            <person name="Meng S."/>
            <person name="Li G."/>
            <person name="Viehrig K."/>
            <person name="Ye F."/>
            <person name="Su P."/>
            <person name="Kiefer A.F."/>
            <person name="Nichols A."/>
            <person name="Cepeda A.J."/>
            <person name="Yan W."/>
            <person name="Fan B."/>
            <person name="Jiang Y."/>
            <person name="Adhikari A."/>
            <person name="Zheng C.-J."/>
            <person name="Schuster L."/>
            <person name="Cowan T.M."/>
            <person name="Smanski M.J."/>
            <person name="Chevrette M.G."/>
            <person name="De Carvalho L.P.S."/>
            <person name="Shen B."/>
        </authorList>
    </citation>
    <scope>NUCLEOTIDE SEQUENCE [LARGE SCALE GENOMIC DNA]</scope>
    <source>
        <strain evidence="2 3">NPDC017990</strain>
    </source>
</reference>
<dbReference type="EMBL" id="JBIRGQ010000001">
    <property type="protein sequence ID" value="MFH8544214.1"/>
    <property type="molecule type" value="Genomic_DNA"/>
</dbReference>
<dbReference type="RefSeq" id="WP_397707687.1">
    <property type="nucleotide sequence ID" value="NZ_JBIRGN010000001.1"/>
</dbReference>
<keyword evidence="1" id="KW-0812">Transmembrane</keyword>
<accession>A0ABW7QGX9</accession>
<proteinExistence type="predicted"/>
<evidence type="ECO:0000313" key="3">
    <source>
        <dbReference type="Proteomes" id="UP001610818"/>
    </source>
</evidence>
<evidence type="ECO:0000256" key="1">
    <source>
        <dbReference type="SAM" id="Phobius"/>
    </source>
</evidence>
<protein>
    <submittedName>
        <fullName evidence="2">Uncharacterized protein</fullName>
    </submittedName>
</protein>
<organism evidence="2 3">
    <name type="scientific">Streptomyces longisporoflavus</name>
    <dbReference type="NCBI Taxonomy" id="28044"/>
    <lineage>
        <taxon>Bacteria</taxon>
        <taxon>Bacillati</taxon>
        <taxon>Actinomycetota</taxon>
        <taxon>Actinomycetes</taxon>
        <taxon>Kitasatosporales</taxon>
        <taxon>Streptomycetaceae</taxon>
        <taxon>Streptomyces</taxon>
    </lineage>
</organism>
<name>A0ABW7QGX9_9ACTN</name>
<keyword evidence="1" id="KW-0472">Membrane</keyword>
<gene>
    <name evidence="2" type="ORF">ACH4F9_04280</name>
</gene>
<dbReference type="Proteomes" id="UP001610818">
    <property type="component" value="Unassembled WGS sequence"/>
</dbReference>